<dbReference type="AlphaFoldDB" id="A0A843U289"/>
<comment type="caution">
    <text evidence="1">The sequence shown here is derived from an EMBL/GenBank/DDBJ whole genome shotgun (WGS) entry which is preliminary data.</text>
</comment>
<protein>
    <submittedName>
        <fullName evidence="1">Uncharacterized protein</fullName>
    </submittedName>
</protein>
<organism evidence="1 2">
    <name type="scientific">Colocasia esculenta</name>
    <name type="common">Wild taro</name>
    <name type="synonym">Arum esculentum</name>
    <dbReference type="NCBI Taxonomy" id="4460"/>
    <lineage>
        <taxon>Eukaryota</taxon>
        <taxon>Viridiplantae</taxon>
        <taxon>Streptophyta</taxon>
        <taxon>Embryophyta</taxon>
        <taxon>Tracheophyta</taxon>
        <taxon>Spermatophyta</taxon>
        <taxon>Magnoliopsida</taxon>
        <taxon>Liliopsida</taxon>
        <taxon>Araceae</taxon>
        <taxon>Aroideae</taxon>
        <taxon>Colocasieae</taxon>
        <taxon>Colocasia</taxon>
    </lineage>
</organism>
<dbReference type="EMBL" id="NMUH01000276">
    <property type="protein sequence ID" value="MQL76020.1"/>
    <property type="molecule type" value="Genomic_DNA"/>
</dbReference>
<reference evidence="1" key="1">
    <citation type="submission" date="2017-07" db="EMBL/GenBank/DDBJ databases">
        <title>Taro Niue Genome Assembly and Annotation.</title>
        <authorList>
            <person name="Atibalentja N."/>
            <person name="Keating K."/>
            <person name="Fields C.J."/>
        </authorList>
    </citation>
    <scope>NUCLEOTIDE SEQUENCE</scope>
    <source>
        <strain evidence="1">Niue_2</strain>
        <tissue evidence="1">Leaf</tissue>
    </source>
</reference>
<gene>
    <name evidence="1" type="ORF">Taro_008402</name>
</gene>
<sequence>MLQDIGNWDLVVPQDKWFTYDDPQEKLVEKYVYSSRSAEASLIVNEEDILYVLDLANLGRSLDVVKPSHS</sequence>
<dbReference type="Proteomes" id="UP000652761">
    <property type="component" value="Unassembled WGS sequence"/>
</dbReference>
<evidence type="ECO:0000313" key="1">
    <source>
        <dbReference type="EMBL" id="MQL76020.1"/>
    </source>
</evidence>
<accession>A0A843U289</accession>
<proteinExistence type="predicted"/>
<keyword evidence="2" id="KW-1185">Reference proteome</keyword>
<name>A0A843U289_COLES</name>
<evidence type="ECO:0000313" key="2">
    <source>
        <dbReference type="Proteomes" id="UP000652761"/>
    </source>
</evidence>
<feature type="non-terminal residue" evidence="1">
    <location>
        <position position="70"/>
    </location>
</feature>